<dbReference type="InterPro" id="IPR016024">
    <property type="entry name" value="ARM-type_fold"/>
</dbReference>
<protein>
    <submittedName>
        <fullName evidence="2">Uncharacterized protein</fullName>
    </submittedName>
</protein>
<sequence>MSPAEGDGAKAENTAPQDGEQRNQEADGEGQEQHRQPAWSARRDLIAHGPDFISTLVERDQFGQTGGTHYGNTIFNFGARAEASRPASGPIPATELQALHQVFRECPSFDEARERLRTDRVVFLSGGRDSGRRSAALMLLHRLDIDRVRAIDADTPFSALPDQLDTPGGYVLCNLPVSRNRPLLEPQLLALHEQLENARAHLVITVEPSVSLGDTPFVRWEPPSTEDMLRAHVTHRIDAAAWPDLCGLPPVKEFLSRHQRPDEIREFAQKVVAYHRGEIGIEQLASYGHTAMAAQIARWLTGPEAELRDKAFLISLAVFDKSPYAVTAELSDSLFVRLQKTDDPGELPKVPVFGTSREERLQLARANGYVTAEATEWGPLNGTFCAAFRDERTARLLLTEVWNLHPSARIDLAAWLRKLAEDRRPLVRTRAASAAALLAHADLPSALAHLIEPWADSRNPNSWLTAANALTMAQLLASPDIPTVLRILHEWCIGGAESRRWTAIRGFGLLGPVHHEEALTALLDAIRAQSGASTDDEPDGKESARGKGRDKPTEADQQFADALELLLLAVREPVLRTLASRLPNDRRVRAHAVLAFLQACDQPADDSDRPAVLDWYAQAVESGDTATAEDLITFWRAALADRRVTTKALAILRRWVLAADRAPEAHYEPRLAALLTELASTLPDRRRITHLLRTTHGSDGEHSPVAQRLFALVTAA</sequence>
<feature type="region of interest" description="Disordered" evidence="1">
    <location>
        <begin position="1"/>
        <end position="39"/>
    </location>
</feature>
<dbReference type="RefSeq" id="WP_161692957.1">
    <property type="nucleotide sequence ID" value="NZ_JAAAHS010000004.1"/>
</dbReference>
<comment type="caution">
    <text evidence="2">The sequence shown here is derived from an EMBL/GenBank/DDBJ whole genome shotgun (WGS) entry which is preliminary data.</text>
</comment>
<dbReference type="EMBL" id="JAAAHS010000004">
    <property type="protein sequence ID" value="NBE50086.1"/>
    <property type="molecule type" value="Genomic_DNA"/>
</dbReference>
<accession>A0A964UK74</accession>
<keyword evidence="3" id="KW-1185">Reference proteome</keyword>
<dbReference type="OrthoDB" id="3874172at2"/>
<gene>
    <name evidence="2" type="ORF">GUY60_01290</name>
</gene>
<organism evidence="2 3">
    <name type="scientific">Streptomyces boluensis</name>
    <dbReference type="NCBI Taxonomy" id="1775135"/>
    <lineage>
        <taxon>Bacteria</taxon>
        <taxon>Bacillati</taxon>
        <taxon>Actinomycetota</taxon>
        <taxon>Actinomycetes</taxon>
        <taxon>Kitasatosporales</taxon>
        <taxon>Streptomycetaceae</taxon>
        <taxon>Streptomyces</taxon>
    </lineage>
</organism>
<feature type="compositionally biased region" description="Basic and acidic residues" evidence="1">
    <location>
        <begin position="540"/>
        <end position="554"/>
    </location>
</feature>
<reference evidence="2" key="1">
    <citation type="submission" date="2020-01" db="EMBL/GenBank/DDBJ databases">
        <title>Whole-genome analyses of novel actinobacteria.</title>
        <authorList>
            <person name="Sahin N."/>
        </authorList>
    </citation>
    <scope>NUCLEOTIDE SEQUENCE</scope>
    <source>
        <strain evidence="2">YC537</strain>
    </source>
</reference>
<dbReference type="SUPFAM" id="SSF48371">
    <property type="entry name" value="ARM repeat"/>
    <property type="match status" value="1"/>
</dbReference>
<evidence type="ECO:0000313" key="3">
    <source>
        <dbReference type="Proteomes" id="UP000598297"/>
    </source>
</evidence>
<name>A0A964UK74_9ACTN</name>
<proteinExistence type="predicted"/>
<evidence type="ECO:0000256" key="1">
    <source>
        <dbReference type="SAM" id="MobiDB-lite"/>
    </source>
</evidence>
<evidence type="ECO:0000313" key="2">
    <source>
        <dbReference type="EMBL" id="NBE50086.1"/>
    </source>
</evidence>
<dbReference type="Proteomes" id="UP000598297">
    <property type="component" value="Unassembled WGS sequence"/>
</dbReference>
<dbReference type="AlphaFoldDB" id="A0A964UK74"/>
<feature type="region of interest" description="Disordered" evidence="1">
    <location>
        <begin position="529"/>
        <end position="554"/>
    </location>
</feature>
<feature type="compositionally biased region" description="Basic and acidic residues" evidence="1">
    <location>
        <begin position="19"/>
        <end position="39"/>
    </location>
</feature>